<feature type="region of interest" description="Disordered" evidence="1">
    <location>
        <begin position="213"/>
        <end position="241"/>
    </location>
</feature>
<name>A0A9W8LLF8_9FUNG</name>
<dbReference type="AlphaFoldDB" id="A0A9W8LLF8"/>
<protein>
    <submittedName>
        <fullName evidence="2">Uncharacterized protein</fullName>
    </submittedName>
</protein>
<dbReference type="OrthoDB" id="2420608at2759"/>
<dbReference type="GO" id="GO:0042393">
    <property type="term" value="F:histone binding"/>
    <property type="evidence" value="ECO:0007669"/>
    <property type="project" value="InterPro"/>
</dbReference>
<dbReference type="Pfam" id="PF10384">
    <property type="entry name" value="Scm3"/>
    <property type="match status" value="1"/>
</dbReference>
<organism evidence="2 3">
    <name type="scientific">Coemansia interrupta</name>
    <dbReference type="NCBI Taxonomy" id="1126814"/>
    <lineage>
        <taxon>Eukaryota</taxon>
        <taxon>Fungi</taxon>
        <taxon>Fungi incertae sedis</taxon>
        <taxon>Zoopagomycota</taxon>
        <taxon>Kickxellomycotina</taxon>
        <taxon>Kickxellomycetes</taxon>
        <taxon>Kickxellales</taxon>
        <taxon>Kickxellaceae</taxon>
        <taxon>Coemansia</taxon>
    </lineage>
</organism>
<evidence type="ECO:0000313" key="2">
    <source>
        <dbReference type="EMBL" id="KAJ2783753.1"/>
    </source>
</evidence>
<dbReference type="InterPro" id="IPR009072">
    <property type="entry name" value="Histone-fold"/>
</dbReference>
<dbReference type="Proteomes" id="UP001140172">
    <property type="component" value="Unassembled WGS sequence"/>
</dbReference>
<feature type="compositionally biased region" description="Polar residues" evidence="1">
    <location>
        <begin position="150"/>
        <end position="160"/>
    </location>
</feature>
<reference evidence="2" key="1">
    <citation type="submission" date="2022-07" db="EMBL/GenBank/DDBJ databases">
        <title>Phylogenomic reconstructions and comparative analyses of Kickxellomycotina fungi.</title>
        <authorList>
            <person name="Reynolds N.K."/>
            <person name="Stajich J.E."/>
            <person name="Barry K."/>
            <person name="Grigoriev I.V."/>
            <person name="Crous P."/>
            <person name="Smith M.E."/>
        </authorList>
    </citation>
    <scope>NUCLEOTIDE SEQUENCE</scope>
    <source>
        <strain evidence="2">BCRC 34489</strain>
    </source>
</reference>
<evidence type="ECO:0000256" key="1">
    <source>
        <dbReference type="SAM" id="MobiDB-lite"/>
    </source>
</evidence>
<feature type="region of interest" description="Disordered" evidence="1">
    <location>
        <begin position="70"/>
        <end position="102"/>
    </location>
</feature>
<comment type="caution">
    <text evidence="2">The sequence shown here is derived from an EMBL/GenBank/DDBJ whole genome shotgun (WGS) entry which is preliminary data.</text>
</comment>
<feature type="compositionally biased region" description="Basic residues" evidence="1">
    <location>
        <begin position="76"/>
        <end position="85"/>
    </location>
</feature>
<dbReference type="Gene3D" id="1.10.20.10">
    <property type="entry name" value="Histone, subunit A"/>
    <property type="match status" value="1"/>
</dbReference>
<dbReference type="GO" id="GO:0046982">
    <property type="term" value="F:protein heterodimerization activity"/>
    <property type="evidence" value="ECO:0007669"/>
    <property type="project" value="InterPro"/>
</dbReference>
<keyword evidence="3" id="KW-1185">Reference proteome</keyword>
<evidence type="ECO:0000313" key="3">
    <source>
        <dbReference type="Proteomes" id="UP001140172"/>
    </source>
</evidence>
<feature type="non-terminal residue" evidence="2">
    <location>
        <position position="241"/>
    </location>
</feature>
<accession>A0A9W8LLF8</accession>
<sequence>MNEEDVEFDRARQKSQGRFRSAFEAIFEKYGKLDEEDDIIDLLTEQVVVDNGRIRAASVIELGDLLHYPGSPTKSKSLRSRKHRFQSTGARGYGYTRSSGSLSPELLSAQDLLRQQLDSNYDSADDRDSDSESESSELDLNFAPYARMLNQRQRGMQQRPDNMYTGSEDESSALNYESSDSVGTDHESPIDVYFTSSIEQYLEKLRHQLLAPAPASLPTDVEMGEYSDGSLGDSEADNSSQ</sequence>
<dbReference type="EMBL" id="JANBUM010000132">
    <property type="protein sequence ID" value="KAJ2783753.1"/>
    <property type="molecule type" value="Genomic_DNA"/>
</dbReference>
<feature type="compositionally biased region" description="Acidic residues" evidence="1">
    <location>
        <begin position="123"/>
        <end position="137"/>
    </location>
</feature>
<proteinExistence type="predicted"/>
<dbReference type="GO" id="GO:0005634">
    <property type="term" value="C:nucleus"/>
    <property type="evidence" value="ECO:0007669"/>
    <property type="project" value="InterPro"/>
</dbReference>
<feature type="compositionally biased region" description="Polar residues" evidence="1">
    <location>
        <begin position="172"/>
        <end position="182"/>
    </location>
</feature>
<dbReference type="InterPro" id="IPR018465">
    <property type="entry name" value="Scm3/HJURP"/>
</dbReference>
<feature type="region of interest" description="Disordered" evidence="1">
    <location>
        <begin position="120"/>
        <end position="188"/>
    </location>
</feature>
<gene>
    <name evidence="2" type="ORF">GGI15_002475</name>
</gene>